<sequence>MDIQTKHRIYELLTGAFSLGEAYPLSRIAKFLTDADIRSAAYGYPKMRALLEDLPEFLTVTPIMLGQNPQQMITLHTWTDDAPNERSSPEENFFRLVNVPAKSLAVFCNLMGLTEPEARAALEQGYKRAKSEGSLQSEGDNLAYDVGPAHIVLQKSWYAESSQPWHFSFHMQDVPARPAITDTAQTPIQRQHTAKADEHRFTEAERQEIYHVLTGQLPTGEKLHMAAVSKQLADNGYPKERYGFAKMKAFLLALGDMLTLEDQVMGGVPQSLVTIHPQAHWEQPPASQPAAHVGGSEEPPQRMDEAVFLAPKTLAILNAYLTGQEAPPAPAVIDQLRAAYEKARLEGNLEYRNDAYRFPLPFKGLEGGALFAAIKRSNSDYAGASPWYLNFAGPDRFGRAPGKILEQFAFLGAWPSFLEGLAQKALPEPWDFGEGSHKRYHILQKYIQYTFYRLQLEDKVCIAEDKSFAAFNTGLVTPHYDDLYACFEPNDEGAATAWHFVDFCTAAGRGVGKRLVDAFNPLPQPASYFERKEDLLFDLEKELHTDFDHILLDNVSRLPLPFLQEESRGIPAAQAVLEQIQSTDEAAAKRTLYSELSGVIADTPRLYNRLRNRVEDAIELAKKQVRWNFKTAIPCYFPTRNVMSLMLPLSLQYDGRADAALVVELTRSGNYQGQTILTLQQAYLDARLLCRPNSEWLNTEAQGGDALDEEEA</sequence>
<comment type="caution">
    <text evidence="4">The sequence shown here is derived from an EMBL/GenBank/DDBJ whole genome shotgun (WGS) entry which is preliminary data.</text>
</comment>
<gene>
    <name evidence="4" type="ORF">H8699_01585</name>
</gene>
<dbReference type="InterPro" id="IPR025605">
    <property type="entry name" value="OST-HTH/LOTUS_dom"/>
</dbReference>
<dbReference type="AlphaFoldDB" id="A0A926CYU5"/>
<dbReference type="InterPro" id="IPR024437">
    <property type="entry name" value="DUF3825"/>
</dbReference>
<feature type="domain" description="DUF3825" evidence="3">
    <location>
        <begin position="421"/>
        <end position="696"/>
    </location>
</feature>
<name>A0A926CYU5_9FIRM</name>
<keyword evidence="5" id="KW-1185">Reference proteome</keyword>
<dbReference type="Proteomes" id="UP000654279">
    <property type="component" value="Unassembled WGS sequence"/>
</dbReference>
<organism evidence="4 5">
    <name type="scientific">Luoshenia tenuis</name>
    <dbReference type="NCBI Taxonomy" id="2763654"/>
    <lineage>
        <taxon>Bacteria</taxon>
        <taxon>Bacillati</taxon>
        <taxon>Bacillota</taxon>
        <taxon>Clostridia</taxon>
        <taxon>Christensenellales</taxon>
        <taxon>Christensenellaceae</taxon>
        <taxon>Luoshenia</taxon>
    </lineage>
</organism>
<evidence type="ECO:0000313" key="4">
    <source>
        <dbReference type="EMBL" id="MBC8528131.1"/>
    </source>
</evidence>
<dbReference type="RefSeq" id="WP_249284176.1">
    <property type="nucleotide sequence ID" value="NZ_JACRSO010000001.1"/>
</dbReference>
<proteinExistence type="predicted"/>
<dbReference type="Pfam" id="PF12873">
    <property type="entry name" value="DUF3825"/>
    <property type="match status" value="1"/>
</dbReference>
<dbReference type="Pfam" id="PF12872">
    <property type="entry name" value="OST-HTH"/>
    <property type="match status" value="1"/>
</dbReference>
<feature type="domain" description="HTH OST-type" evidence="2">
    <location>
        <begin position="23"/>
        <end position="61"/>
    </location>
</feature>
<feature type="region of interest" description="Disordered" evidence="1">
    <location>
        <begin position="281"/>
        <end position="300"/>
    </location>
</feature>
<protein>
    <submittedName>
        <fullName evidence="4">DUF3825 domain-containing protein</fullName>
    </submittedName>
</protein>
<reference evidence="4" key="1">
    <citation type="submission" date="2020-08" db="EMBL/GenBank/DDBJ databases">
        <title>Genome public.</title>
        <authorList>
            <person name="Liu C."/>
            <person name="Sun Q."/>
        </authorList>
    </citation>
    <scope>NUCLEOTIDE SEQUENCE</scope>
    <source>
        <strain evidence="4">NSJ-44</strain>
    </source>
</reference>
<dbReference type="EMBL" id="JACRSO010000001">
    <property type="protein sequence ID" value="MBC8528131.1"/>
    <property type="molecule type" value="Genomic_DNA"/>
</dbReference>
<evidence type="ECO:0000313" key="5">
    <source>
        <dbReference type="Proteomes" id="UP000654279"/>
    </source>
</evidence>
<evidence type="ECO:0000259" key="2">
    <source>
        <dbReference type="Pfam" id="PF12872"/>
    </source>
</evidence>
<evidence type="ECO:0000259" key="3">
    <source>
        <dbReference type="Pfam" id="PF12873"/>
    </source>
</evidence>
<evidence type="ECO:0000256" key="1">
    <source>
        <dbReference type="SAM" id="MobiDB-lite"/>
    </source>
</evidence>
<accession>A0A926CYU5</accession>